<name>A0A1Y2M853_EPING</name>
<accession>A0A1Y2M853</accession>
<dbReference type="Proteomes" id="UP000193240">
    <property type="component" value="Unassembled WGS sequence"/>
</dbReference>
<evidence type="ECO:0000256" key="1">
    <source>
        <dbReference type="SAM" id="MobiDB-lite"/>
    </source>
</evidence>
<evidence type="ECO:0000313" key="2">
    <source>
        <dbReference type="EMBL" id="OSS52286.1"/>
    </source>
</evidence>
<dbReference type="OMA" id="KSTWDEG"/>
<dbReference type="AlphaFoldDB" id="A0A1Y2M853"/>
<proteinExistence type="predicted"/>
<evidence type="ECO:0000313" key="3">
    <source>
        <dbReference type="Proteomes" id="UP000193240"/>
    </source>
</evidence>
<dbReference type="EMBL" id="KZ107839">
    <property type="protein sequence ID" value="OSS52286.1"/>
    <property type="molecule type" value="Genomic_DNA"/>
</dbReference>
<organism evidence="2 3">
    <name type="scientific">Epicoccum nigrum</name>
    <name type="common">Soil fungus</name>
    <name type="synonym">Epicoccum purpurascens</name>
    <dbReference type="NCBI Taxonomy" id="105696"/>
    <lineage>
        <taxon>Eukaryota</taxon>
        <taxon>Fungi</taxon>
        <taxon>Dikarya</taxon>
        <taxon>Ascomycota</taxon>
        <taxon>Pezizomycotina</taxon>
        <taxon>Dothideomycetes</taxon>
        <taxon>Pleosporomycetidae</taxon>
        <taxon>Pleosporales</taxon>
        <taxon>Pleosporineae</taxon>
        <taxon>Didymellaceae</taxon>
        <taxon>Epicoccum</taxon>
    </lineage>
</organism>
<dbReference type="InParanoid" id="A0A1Y2M853"/>
<feature type="compositionally biased region" description="Basic residues" evidence="1">
    <location>
        <begin position="274"/>
        <end position="285"/>
    </location>
</feature>
<protein>
    <submittedName>
        <fullName evidence="2">Uncharacterized protein</fullName>
    </submittedName>
</protein>
<feature type="region of interest" description="Disordered" evidence="1">
    <location>
        <begin position="270"/>
        <end position="322"/>
    </location>
</feature>
<feature type="compositionally biased region" description="Polar residues" evidence="1">
    <location>
        <begin position="286"/>
        <end position="315"/>
    </location>
</feature>
<sequence>MARKHGQNEDAVFACRMHCSQSVKHLDKYHFLRPTLSDHPLHNMVSTITTRRIRNSRPSFGGAAPSSTIPFPRKGNMTAVEILTFLPNSIDCADVVYRLISNGGSRKSIYAIVNTHRNSRAGWSLSWCGKTMYKTMAKAGYTDWTITRHGQWHDQQKSTWDEGKLDVGDLRTTSDEPAGDVPFSELGENVRAMPEVNDALDLTRMVQYCLENAGDVWLYPRDYEELLQLIGGPAQIGKENVDRAVLKRWENKKPRPALPSTERPLQEVEGMMGTRKRSGVARRTSRNTTPGPSLQIKATPTGTKPQMSAAQSTLKDTAGESEIRDELSIPYTRAEVSVTVGGSP</sequence>
<reference evidence="2 3" key="1">
    <citation type="journal article" date="2017" name="Genome Announc.">
        <title>Genome sequence of the saprophytic ascomycete Epicoccum nigrum ICMP 19927 strain isolated from New Zealand.</title>
        <authorList>
            <person name="Fokin M."/>
            <person name="Fleetwood D."/>
            <person name="Weir B.S."/>
            <person name="Villas-Boas S.G."/>
        </authorList>
    </citation>
    <scope>NUCLEOTIDE SEQUENCE [LARGE SCALE GENOMIC DNA]</scope>
    <source>
        <strain evidence="2 3">ICMP 19927</strain>
    </source>
</reference>
<gene>
    <name evidence="2" type="ORF">B5807_02827</name>
</gene>
<keyword evidence="3" id="KW-1185">Reference proteome</keyword>